<dbReference type="AlphaFoldDB" id="A0A0A8Z058"/>
<protein>
    <submittedName>
        <fullName evidence="1">Uncharacterized protein</fullName>
    </submittedName>
</protein>
<accession>A0A0A8Z058</accession>
<sequence length="37" mass="4187">MLEQAGVSLTEPLAPVFIDFLLKKLPRTSKIELLVYL</sequence>
<reference evidence="1" key="2">
    <citation type="journal article" date="2015" name="Data Brief">
        <title>Shoot transcriptome of the giant reed, Arundo donax.</title>
        <authorList>
            <person name="Barrero R.A."/>
            <person name="Guerrero F.D."/>
            <person name="Moolhuijzen P."/>
            <person name="Goolsby J.A."/>
            <person name="Tidwell J."/>
            <person name="Bellgard S.E."/>
            <person name="Bellgard M.I."/>
        </authorList>
    </citation>
    <scope>NUCLEOTIDE SEQUENCE</scope>
    <source>
        <tissue evidence="1">Shoot tissue taken approximately 20 cm above the soil surface</tissue>
    </source>
</reference>
<evidence type="ECO:0000313" key="1">
    <source>
        <dbReference type="EMBL" id="JAD32804.1"/>
    </source>
</evidence>
<name>A0A0A8Z058_ARUDO</name>
<reference evidence="1" key="1">
    <citation type="submission" date="2014-09" db="EMBL/GenBank/DDBJ databases">
        <authorList>
            <person name="Magalhaes I.L.F."/>
            <person name="Oliveira U."/>
            <person name="Santos F.R."/>
            <person name="Vidigal T.H.D.A."/>
            <person name="Brescovit A.D."/>
            <person name="Santos A.J."/>
        </authorList>
    </citation>
    <scope>NUCLEOTIDE SEQUENCE</scope>
    <source>
        <tissue evidence="1">Shoot tissue taken approximately 20 cm above the soil surface</tissue>
    </source>
</reference>
<dbReference type="EMBL" id="GBRH01265091">
    <property type="protein sequence ID" value="JAD32804.1"/>
    <property type="molecule type" value="Transcribed_RNA"/>
</dbReference>
<organism evidence="1">
    <name type="scientific">Arundo donax</name>
    <name type="common">Giant reed</name>
    <name type="synonym">Donax arundinaceus</name>
    <dbReference type="NCBI Taxonomy" id="35708"/>
    <lineage>
        <taxon>Eukaryota</taxon>
        <taxon>Viridiplantae</taxon>
        <taxon>Streptophyta</taxon>
        <taxon>Embryophyta</taxon>
        <taxon>Tracheophyta</taxon>
        <taxon>Spermatophyta</taxon>
        <taxon>Magnoliopsida</taxon>
        <taxon>Liliopsida</taxon>
        <taxon>Poales</taxon>
        <taxon>Poaceae</taxon>
        <taxon>PACMAD clade</taxon>
        <taxon>Arundinoideae</taxon>
        <taxon>Arundineae</taxon>
        <taxon>Arundo</taxon>
    </lineage>
</organism>
<proteinExistence type="predicted"/>